<dbReference type="PANTHER" id="PTHR42853:SF3">
    <property type="entry name" value="ACETYL-COENZYME A CARBOXYLASE CARBOXYL TRANSFERASE SUBUNIT ALPHA, CHLOROPLASTIC"/>
    <property type="match status" value="1"/>
</dbReference>
<evidence type="ECO:0000256" key="8">
    <source>
        <dbReference type="ARBA" id="ARBA00022679"/>
    </source>
</evidence>
<accession>A0ABV4R2M3</accession>
<feature type="binding site" evidence="18">
    <location>
        <position position="45"/>
    </location>
    <ligand>
        <name>Zn(2+)</name>
        <dbReference type="ChEBI" id="CHEBI:29105"/>
    </ligand>
</feature>
<dbReference type="PANTHER" id="PTHR42853">
    <property type="entry name" value="ACETYL-COENZYME A CARBOXYLASE CARBOXYL TRANSFERASE SUBUNIT ALPHA"/>
    <property type="match status" value="1"/>
</dbReference>
<evidence type="ECO:0000256" key="9">
    <source>
        <dbReference type="ARBA" id="ARBA00022741"/>
    </source>
</evidence>
<sequence length="591" mass="62789">MEGGGMLRKAQKQHREPDDWTLCLECRAVVYVPRYRRNLRVCPECGRHGQVAAPERIEQLCDPESVRPLSFSRTADDPLGFVDSRPYRVRLDDARRDTGLDDAVLCARGAIEGREAILAVMDFRFMGGSLGAAAGELVTRAAETALRERIPLIIVTASGGARMQEGAISLMQMAKTSQALARLDEAGVLTVSVITDPTFGGVAASFATLCDVIVAESGARLGFAGPRVIEQTIGRSLPEGFQSAEFLLAHGMVDAVRPRGTLRPMLGRLLRLGVQHGAETPGEVGPGGDVLVTDPEGLAERDAWEVVRQARHLGRPTALDYLREALDEFEELRGDRIGADCPAIVGGLGRLGDLAVVAIGQQKGHDLAELAARNFGMPTPAGYRKAARLMRLAAKLGLPVVTLVDTPGAYPGAEAEEQGQAVAIAENLRLMAALPVPIVAVVIGEGGSGGALALTVADRVLIYSNAFYSVISPEGCAAILWKDAAAAPAAAAALRLDARHLLRLGVVDGVLVEPERGAEHDHAGAARRLRAVLSAELRALRPLSRDRLVSRRRERFRRFGANGGDSDANDLDANDSAENGSLASPRLGGVR</sequence>
<keyword evidence="13 17" id="KW-0443">Lipid metabolism</keyword>
<dbReference type="Pfam" id="PF03255">
    <property type="entry name" value="ACCA"/>
    <property type="match status" value="1"/>
</dbReference>
<organism evidence="22 23">
    <name type="scientific">Actinomadura chokoriensis</name>
    <dbReference type="NCBI Taxonomy" id="454156"/>
    <lineage>
        <taxon>Bacteria</taxon>
        <taxon>Bacillati</taxon>
        <taxon>Actinomycetota</taxon>
        <taxon>Actinomycetes</taxon>
        <taxon>Streptosporangiales</taxon>
        <taxon>Thermomonosporaceae</taxon>
        <taxon>Actinomadura</taxon>
    </lineage>
</organism>
<name>A0ABV4R2M3_9ACTN</name>
<evidence type="ECO:0000256" key="10">
    <source>
        <dbReference type="ARBA" id="ARBA00022771"/>
    </source>
</evidence>
<keyword evidence="18" id="KW-0479">Metal-binding</keyword>
<evidence type="ECO:0000256" key="14">
    <source>
        <dbReference type="ARBA" id="ARBA00023160"/>
    </source>
</evidence>
<dbReference type="InterPro" id="IPR029045">
    <property type="entry name" value="ClpP/crotonase-like_dom_sf"/>
</dbReference>
<dbReference type="EC" id="2.1.3.15" evidence="17"/>
<comment type="function">
    <text evidence="17">Component of the acetyl coenzyme A carboxylase (ACC) complex. First, biotin carboxylase catalyzes the carboxylation of biotin on its carrier protein (BCCP) and then the CO(2) group is transferred by the carboxyltransferase to acetyl-CoA to form malonyl-CoA.</text>
</comment>
<comment type="pathway">
    <text evidence="2 17">Lipid metabolism; malonyl-CoA biosynthesis; malonyl-CoA from acetyl-CoA: step 1/1.</text>
</comment>
<dbReference type="PROSITE" id="PS50989">
    <property type="entry name" value="COA_CT_CTER"/>
    <property type="match status" value="1"/>
</dbReference>
<keyword evidence="11 17" id="KW-0276">Fatty acid metabolism</keyword>
<dbReference type="HAMAP" id="MF_00823">
    <property type="entry name" value="AcetylCoA_CT_alpha"/>
    <property type="match status" value="1"/>
</dbReference>
<keyword evidence="23" id="KW-1185">Reference proteome</keyword>
<dbReference type="Proteomes" id="UP001569904">
    <property type="component" value="Unassembled WGS sequence"/>
</dbReference>
<evidence type="ECO:0000256" key="13">
    <source>
        <dbReference type="ARBA" id="ARBA00023098"/>
    </source>
</evidence>
<keyword evidence="18" id="KW-0862">Zinc</keyword>
<comment type="catalytic activity">
    <reaction evidence="16 17">
        <text>N(6)-carboxybiotinyl-L-lysyl-[protein] + acetyl-CoA = N(6)-biotinyl-L-lysyl-[protein] + malonyl-CoA</text>
        <dbReference type="Rhea" id="RHEA:54728"/>
        <dbReference type="Rhea" id="RHEA-COMP:10505"/>
        <dbReference type="Rhea" id="RHEA-COMP:10506"/>
        <dbReference type="ChEBI" id="CHEBI:57288"/>
        <dbReference type="ChEBI" id="CHEBI:57384"/>
        <dbReference type="ChEBI" id="CHEBI:83144"/>
        <dbReference type="ChEBI" id="CHEBI:83145"/>
        <dbReference type="EC" id="2.1.3.15"/>
    </reaction>
</comment>
<comment type="similarity">
    <text evidence="17">Belongs to the AccA family.</text>
</comment>
<dbReference type="InterPro" id="IPR011763">
    <property type="entry name" value="COA_CT_C"/>
</dbReference>
<comment type="caution">
    <text evidence="22">The sequence shown here is derived from an EMBL/GenBank/DDBJ whole genome shotgun (WGS) entry which is preliminary data.</text>
</comment>
<evidence type="ECO:0000256" key="19">
    <source>
        <dbReference type="SAM" id="MobiDB-lite"/>
    </source>
</evidence>
<feature type="domain" description="CoA carboxyltransferase N-terminal" evidence="20">
    <location>
        <begin position="19"/>
        <end position="288"/>
    </location>
</feature>
<comment type="subunit">
    <text evidence="5">Acetyl-CoA carboxylase is a heterotetramer composed of biotin carboxyl carrier protein (AccB), biotin carboxylase (AccC) and two subunits of ACCase subunit beta/alpha.</text>
</comment>
<feature type="binding site" evidence="18">
    <location>
        <position position="23"/>
    </location>
    <ligand>
        <name>Zn(2+)</name>
        <dbReference type="ChEBI" id="CHEBI:29105"/>
    </ligand>
</feature>
<keyword evidence="8 17" id="KW-0808">Transferase</keyword>
<dbReference type="GO" id="GO:0016740">
    <property type="term" value="F:transferase activity"/>
    <property type="evidence" value="ECO:0007669"/>
    <property type="project" value="UniProtKB-KW"/>
</dbReference>
<comment type="cofactor">
    <cofactor evidence="18">
        <name>Zn(2+)</name>
        <dbReference type="ChEBI" id="CHEBI:29105"/>
    </cofactor>
    <text evidence="18">Binds 1 zinc ion per subunit.</text>
</comment>
<comment type="similarity">
    <text evidence="18">Belongs to the AccD/PCCB family.</text>
</comment>
<dbReference type="InterPro" id="IPR000438">
    <property type="entry name" value="Acetyl_CoA_COase_Trfase_b_su"/>
</dbReference>
<keyword evidence="7 17" id="KW-0444">Lipid biosynthesis</keyword>
<reference evidence="22 23" key="1">
    <citation type="submission" date="2023-11" db="EMBL/GenBank/DDBJ databases">
        <title>Actinomadura monticuli sp. nov., isolated from volcanic ash.</title>
        <authorList>
            <person name="Lee S.D."/>
            <person name="Yang H."/>
            <person name="Kim I.S."/>
        </authorList>
    </citation>
    <scope>NUCLEOTIDE SEQUENCE [LARGE SCALE GENOMIC DNA]</scope>
    <source>
        <strain evidence="22 23">DSM 45346</strain>
    </source>
</reference>
<keyword evidence="12 17" id="KW-0067">ATP-binding</keyword>
<gene>
    <name evidence="17 22" type="primary">accA</name>
    <name evidence="18" type="synonym">accD</name>
    <name evidence="22" type="ORF">SM436_26040</name>
</gene>
<comment type="similarity">
    <text evidence="3">In the C-terminal section; belongs to the AccA family.</text>
</comment>
<feature type="binding site" evidence="18">
    <location>
        <position position="26"/>
    </location>
    <ligand>
        <name>Zn(2+)</name>
        <dbReference type="ChEBI" id="CHEBI:29105"/>
    </ligand>
</feature>
<feature type="region of interest" description="Disordered" evidence="19">
    <location>
        <begin position="560"/>
        <end position="591"/>
    </location>
</feature>
<dbReference type="PRINTS" id="PR01069">
    <property type="entry name" value="ACCCTRFRASEA"/>
</dbReference>
<evidence type="ECO:0000256" key="15">
    <source>
        <dbReference type="ARBA" id="ARBA00025280"/>
    </source>
</evidence>
<evidence type="ECO:0000256" key="7">
    <source>
        <dbReference type="ARBA" id="ARBA00022516"/>
    </source>
</evidence>
<evidence type="ECO:0000256" key="4">
    <source>
        <dbReference type="ARBA" id="ARBA00010284"/>
    </source>
</evidence>
<evidence type="ECO:0000256" key="2">
    <source>
        <dbReference type="ARBA" id="ARBA00004956"/>
    </source>
</evidence>
<evidence type="ECO:0000256" key="17">
    <source>
        <dbReference type="HAMAP-Rule" id="MF_00823"/>
    </source>
</evidence>
<keyword evidence="6 17" id="KW-0963">Cytoplasm</keyword>
<evidence type="ECO:0000256" key="11">
    <source>
        <dbReference type="ARBA" id="ARBA00022832"/>
    </source>
</evidence>
<comment type="subunit">
    <text evidence="17">Acetyl-CoA carboxylase is a heterohexamer composed of biotin carboxyl carrier protein (AccB), biotin carboxylase (AccC) and two subunits each of ACCase subunit alpha (AccA) and ACCase subunit beta (AccD).</text>
</comment>
<dbReference type="PROSITE" id="PS50980">
    <property type="entry name" value="COA_CT_NTER"/>
    <property type="match status" value="1"/>
</dbReference>
<dbReference type="RefSeq" id="WP_371943896.1">
    <property type="nucleotide sequence ID" value="NZ_JAXCEH010000019.1"/>
</dbReference>
<keyword evidence="10 18" id="KW-0863">Zinc-finger</keyword>
<evidence type="ECO:0000256" key="6">
    <source>
        <dbReference type="ARBA" id="ARBA00022490"/>
    </source>
</evidence>
<feature type="domain" description="CoA carboxyltransferase C-terminal" evidence="21">
    <location>
        <begin position="294"/>
        <end position="539"/>
    </location>
</feature>
<evidence type="ECO:0000259" key="21">
    <source>
        <dbReference type="PROSITE" id="PS50989"/>
    </source>
</evidence>
<keyword evidence="9 17" id="KW-0547">Nucleotide-binding</keyword>
<evidence type="ECO:0000256" key="18">
    <source>
        <dbReference type="HAMAP-Rule" id="MF_01395"/>
    </source>
</evidence>
<evidence type="ECO:0000256" key="3">
    <source>
        <dbReference type="ARBA" id="ARBA00006276"/>
    </source>
</evidence>
<evidence type="ECO:0000313" key="23">
    <source>
        <dbReference type="Proteomes" id="UP001569904"/>
    </source>
</evidence>
<dbReference type="HAMAP" id="MF_01395">
    <property type="entry name" value="AcetylCoA_CT_beta"/>
    <property type="match status" value="1"/>
</dbReference>
<dbReference type="NCBIfam" id="TIGR00515">
    <property type="entry name" value="accD"/>
    <property type="match status" value="1"/>
</dbReference>
<proteinExistence type="inferred from homology"/>
<comment type="subcellular location">
    <subcellularLocation>
        <location evidence="1 17">Cytoplasm</location>
    </subcellularLocation>
</comment>
<comment type="similarity">
    <text evidence="4">In the N-terminal section; belongs to the AccD/PCCB family.</text>
</comment>
<evidence type="ECO:0000256" key="5">
    <source>
        <dbReference type="ARBA" id="ARBA00011664"/>
    </source>
</evidence>
<comment type="function">
    <text evidence="15 18">Component of the acetyl coenzyme A carboxylase (ACC) complex. Biotin carboxylase (BC) catalyzes the carboxylation of biotin on its carrier protein (BCCP) and then the CO(2) group is transferred by the transcarboxylase to acetyl-CoA to form malonyl-CoA.</text>
</comment>
<dbReference type="InterPro" id="IPR001095">
    <property type="entry name" value="Acetyl_CoA_COase_a_su"/>
</dbReference>
<evidence type="ECO:0000313" key="22">
    <source>
        <dbReference type="EMBL" id="MFA1557153.1"/>
    </source>
</evidence>
<evidence type="ECO:0000256" key="12">
    <source>
        <dbReference type="ARBA" id="ARBA00022840"/>
    </source>
</evidence>
<protein>
    <recommendedName>
        <fullName evidence="17 18">Multifunctional fusion protein</fullName>
    </recommendedName>
    <domain>
        <recommendedName>
            <fullName evidence="17">Acetyl-coenzyme A carboxylase carboxyl transferase subunit alpha</fullName>
            <shortName evidence="17">ACCase subunit alpha</shortName>
            <shortName evidence="17">Acetyl-CoA carboxylase carboxyltransferase subunit alpha</shortName>
            <ecNumber evidence="17">2.1.3.15</ecNumber>
        </recommendedName>
    </domain>
    <domain>
        <recommendedName>
            <fullName evidence="18">Acetyl-coenzyme A carboxylase carboxyl transferase subunit beta</fullName>
            <shortName evidence="18">ACCase subunit beta</shortName>
            <shortName evidence="18">Acetyl-CoA carboxylase carboxyltransferase subunit beta</shortName>
        </recommendedName>
    </domain>
</protein>
<dbReference type="Gene3D" id="3.90.226.10">
    <property type="entry name" value="2-enoyl-CoA Hydratase, Chain A, domain 1"/>
    <property type="match status" value="2"/>
</dbReference>
<dbReference type="NCBIfam" id="TIGR00513">
    <property type="entry name" value="accA"/>
    <property type="match status" value="1"/>
</dbReference>
<dbReference type="SUPFAM" id="SSF52096">
    <property type="entry name" value="ClpP/crotonase"/>
    <property type="match status" value="2"/>
</dbReference>
<dbReference type="Pfam" id="PF01039">
    <property type="entry name" value="Carboxyl_trans"/>
    <property type="match status" value="1"/>
</dbReference>
<dbReference type="InterPro" id="IPR011762">
    <property type="entry name" value="COA_CT_N"/>
</dbReference>
<keyword evidence="14 17" id="KW-0275">Fatty acid biosynthesis</keyword>
<feature type="zinc finger region" description="C4-type" evidence="18">
    <location>
        <begin position="23"/>
        <end position="45"/>
    </location>
</feature>
<evidence type="ECO:0000256" key="1">
    <source>
        <dbReference type="ARBA" id="ARBA00004496"/>
    </source>
</evidence>
<dbReference type="InterPro" id="IPR034733">
    <property type="entry name" value="AcCoA_carboxyl_beta"/>
</dbReference>
<dbReference type="EMBL" id="JAXCEH010000019">
    <property type="protein sequence ID" value="MFA1557153.1"/>
    <property type="molecule type" value="Genomic_DNA"/>
</dbReference>
<evidence type="ECO:0000256" key="16">
    <source>
        <dbReference type="ARBA" id="ARBA00049152"/>
    </source>
</evidence>
<feature type="binding site" evidence="18">
    <location>
        <position position="42"/>
    </location>
    <ligand>
        <name>Zn(2+)</name>
        <dbReference type="ChEBI" id="CHEBI:29105"/>
    </ligand>
</feature>
<dbReference type="NCBIfam" id="NF041504">
    <property type="entry name" value="AccA_sub"/>
    <property type="match status" value="1"/>
</dbReference>
<evidence type="ECO:0000259" key="20">
    <source>
        <dbReference type="PROSITE" id="PS50980"/>
    </source>
</evidence>